<dbReference type="EMBL" id="VJZA01000052">
    <property type="protein sequence ID" value="TVT19053.1"/>
    <property type="molecule type" value="Genomic_DNA"/>
</dbReference>
<name>A0A558A467_9PSEU</name>
<gene>
    <name evidence="4" type="ORF">FNH06_25650</name>
</gene>
<evidence type="ECO:0000256" key="1">
    <source>
        <dbReference type="ARBA" id="ARBA00022722"/>
    </source>
</evidence>
<dbReference type="GO" id="GO:0003723">
    <property type="term" value="F:RNA binding"/>
    <property type="evidence" value="ECO:0007669"/>
    <property type="project" value="InterPro"/>
</dbReference>
<dbReference type="InterPro" id="IPR016191">
    <property type="entry name" value="Ribonuclease/ribotoxin"/>
</dbReference>
<keyword evidence="5" id="KW-1185">Reference proteome</keyword>
<dbReference type="AlphaFoldDB" id="A0A558A467"/>
<feature type="chain" id="PRO_5021950278" evidence="3">
    <location>
        <begin position="29"/>
        <end position="130"/>
    </location>
</feature>
<dbReference type="Proteomes" id="UP000318578">
    <property type="component" value="Unassembled WGS sequence"/>
</dbReference>
<proteinExistence type="predicted"/>
<dbReference type="GO" id="GO:0016787">
    <property type="term" value="F:hydrolase activity"/>
    <property type="evidence" value="ECO:0007669"/>
    <property type="project" value="UniProtKB-KW"/>
</dbReference>
<accession>A0A558A467</accession>
<sequence length="130" mass="14334">MPVLRRSLSVLALLFALCTTVLVTPASAAVYDSCSVSGCSAAKTAYNGWNELGFPRSAGWYAWPYGQYNYSGGVFQNREGELPACDSFNEYDVNPRAKGAARDAARIVRDVTTGVVWYTPDHYVNFYRIV</sequence>
<dbReference type="GO" id="GO:0004521">
    <property type="term" value="F:RNA endonuclease activity"/>
    <property type="evidence" value="ECO:0007669"/>
    <property type="project" value="InterPro"/>
</dbReference>
<organism evidence="4 5">
    <name type="scientific">Amycolatopsis acidiphila</name>
    <dbReference type="NCBI Taxonomy" id="715473"/>
    <lineage>
        <taxon>Bacteria</taxon>
        <taxon>Bacillati</taxon>
        <taxon>Actinomycetota</taxon>
        <taxon>Actinomycetes</taxon>
        <taxon>Pseudonocardiales</taxon>
        <taxon>Pseudonocardiaceae</taxon>
        <taxon>Amycolatopsis</taxon>
    </lineage>
</organism>
<keyword evidence="1" id="KW-0540">Nuclease</keyword>
<dbReference type="InterPro" id="IPR000026">
    <property type="entry name" value="N1-like"/>
</dbReference>
<evidence type="ECO:0000313" key="4">
    <source>
        <dbReference type="EMBL" id="TVT19053.1"/>
    </source>
</evidence>
<reference evidence="4 5" key="1">
    <citation type="submission" date="2019-07" db="EMBL/GenBank/DDBJ databases">
        <title>New species of Amycolatopsis and Streptomyces.</title>
        <authorList>
            <person name="Duangmal K."/>
            <person name="Teo W.F.A."/>
            <person name="Lipun K."/>
        </authorList>
    </citation>
    <scope>NUCLEOTIDE SEQUENCE [LARGE SCALE GENOMIC DNA]</scope>
    <source>
        <strain evidence="4 5">JCM 30562</strain>
    </source>
</reference>
<dbReference type="SUPFAM" id="SSF53933">
    <property type="entry name" value="Microbial ribonucleases"/>
    <property type="match status" value="1"/>
</dbReference>
<evidence type="ECO:0000256" key="3">
    <source>
        <dbReference type="SAM" id="SignalP"/>
    </source>
</evidence>
<feature type="signal peptide" evidence="3">
    <location>
        <begin position="1"/>
        <end position="28"/>
    </location>
</feature>
<evidence type="ECO:0000313" key="5">
    <source>
        <dbReference type="Proteomes" id="UP000318578"/>
    </source>
</evidence>
<evidence type="ECO:0000256" key="2">
    <source>
        <dbReference type="ARBA" id="ARBA00022801"/>
    </source>
</evidence>
<protein>
    <submittedName>
        <fullName evidence="4">Ribonuclease N</fullName>
    </submittedName>
</protein>
<dbReference type="OrthoDB" id="4206279at2"/>
<dbReference type="Gene3D" id="3.10.450.30">
    <property type="entry name" value="Microbial ribonucleases"/>
    <property type="match status" value="1"/>
</dbReference>
<comment type="caution">
    <text evidence="4">The sequence shown here is derived from an EMBL/GenBank/DDBJ whole genome shotgun (WGS) entry which is preliminary data.</text>
</comment>
<keyword evidence="3" id="KW-0732">Signal</keyword>
<dbReference type="Pfam" id="PF00545">
    <property type="entry name" value="Ribonuclease"/>
    <property type="match status" value="1"/>
</dbReference>
<keyword evidence="2" id="KW-0378">Hydrolase</keyword>